<evidence type="ECO:0000259" key="3">
    <source>
        <dbReference type="PROSITE" id="PS50977"/>
    </source>
</evidence>
<dbReference type="Pfam" id="PF00440">
    <property type="entry name" value="TetR_N"/>
    <property type="match status" value="1"/>
</dbReference>
<proteinExistence type="predicted"/>
<feature type="domain" description="HTH tetR-type" evidence="3">
    <location>
        <begin position="8"/>
        <end position="68"/>
    </location>
</feature>
<dbReference type="PATRIC" id="fig|1423742.4.peg.422"/>
<dbReference type="EMBL" id="AZGC01000058">
    <property type="protein sequence ID" value="KRL92254.1"/>
    <property type="molecule type" value="Genomic_DNA"/>
</dbReference>
<evidence type="ECO:0000313" key="5">
    <source>
        <dbReference type="Proteomes" id="UP000051084"/>
    </source>
</evidence>
<keyword evidence="5" id="KW-1185">Reference proteome</keyword>
<keyword evidence="1 2" id="KW-0238">DNA-binding</keyword>
<sequence>MADGFHHGNLKHDALEVGLKIIETDGYQKVEIKKIAAACGVSSPSIYRHFKNKDALMMALLTRVSAIFHDYLYCDDNRTPVDDLVEMGIKFIHFSYEYKHYFEFLFNSEFVNKVISDGQSMTVVMDSKNSFSLFKKTVKRYLVEINAKGNSEMHVINLWSYISGLALISDNLEVANKEQQLAVYVRKMIEIYTNGISNC</sequence>
<dbReference type="PROSITE" id="PS50977">
    <property type="entry name" value="HTH_TETR_2"/>
    <property type="match status" value="1"/>
</dbReference>
<evidence type="ECO:0000256" key="2">
    <source>
        <dbReference type="PROSITE-ProRule" id="PRU00335"/>
    </source>
</evidence>
<dbReference type="RefSeq" id="WP_054653520.1">
    <property type="nucleotide sequence ID" value="NZ_AZGC01000058.1"/>
</dbReference>
<dbReference type="Proteomes" id="UP000051084">
    <property type="component" value="Unassembled WGS sequence"/>
</dbReference>
<dbReference type="InterPro" id="IPR001647">
    <property type="entry name" value="HTH_TetR"/>
</dbReference>
<dbReference type="Gene3D" id="1.10.357.10">
    <property type="entry name" value="Tetracycline Repressor, domain 2"/>
    <property type="match status" value="1"/>
</dbReference>
<dbReference type="PANTHER" id="PTHR43479:SF11">
    <property type="entry name" value="ACREF_ENVCD OPERON REPRESSOR-RELATED"/>
    <property type="match status" value="1"/>
</dbReference>
<dbReference type="OrthoDB" id="9814200at2"/>
<dbReference type="InterPro" id="IPR050624">
    <property type="entry name" value="HTH-type_Tx_Regulator"/>
</dbReference>
<evidence type="ECO:0000313" key="4">
    <source>
        <dbReference type="EMBL" id="KRL92254.1"/>
    </source>
</evidence>
<dbReference type="STRING" id="417373.GCA_001570685_01358"/>
<protein>
    <submittedName>
        <fullName evidence="4">AcrR family transcriptional regulator</fullName>
    </submittedName>
</protein>
<accession>A0A0R1UG05</accession>
<comment type="caution">
    <text evidence="4">The sequence shown here is derived from an EMBL/GenBank/DDBJ whole genome shotgun (WGS) entry which is preliminary data.</text>
</comment>
<dbReference type="AlphaFoldDB" id="A0A0R1UG05"/>
<reference evidence="4 5" key="1">
    <citation type="journal article" date="2015" name="Genome Announc.">
        <title>Expanding the biotechnology potential of lactobacilli through comparative genomics of 213 strains and associated genera.</title>
        <authorList>
            <person name="Sun Z."/>
            <person name="Harris H.M."/>
            <person name="McCann A."/>
            <person name="Guo C."/>
            <person name="Argimon S."/>
            <person name="Zhang W."/>
            <person name="Yang X."/>
            <person name="Jeffery I.B."/>
            <person name="Cooney J.C."/>
            <person name="Kagawa T.F."/>
            <person name="Liu W."/>
            <person name="Song Y."/>
            <person name="Salvetti E."/>
            <person name="Wrobel A."/>
            <person name="Rasinkangas P."/>
            <person name="Parkhill J."/>
            <person name="Rea M.C."/>
            <person name="O'Sullivan O."/>
            <person name="Ritari J."/>
            <person name="Douillard F.P."/>
            <person name="Paul Ross R."/>
            <person name="Yang R."/>
            <person name="Briner A.E."/>
            <person name="Felis G.E."/>
            <person name="de Vos W.M."/>
            <person name="Barrangou R."/>
            <person name="Klaenhammer T.R."/>
            <person name="Caufield P.W."/>
            <person name="Cui Y."/>
            <person name="Zhang H."/>
            <person name="O'Toole P.W."/>
        </authorList>
    </citation>
    <scope>NUCLEOTIDE SEQUENCE [LARGE SCALE GENOMIC DNA]</scope>
    <source>
        <strain evidence="4 5">DSM 18793</strain>
    </source>
</reference>
<dbReference type="PANTHER" id="PTHR43479">
    <property type="entry name" value="ACREF/ENVCD OPERON REPRESSOR-RELATED"/>
    <property type="match status" value="1"/>
</dbReference>
<name>A0A0R1UG05_9LACO</name>
<feature type="DNA-binding region" description="H-T-H motif" evidence="2">
    <location>
        <begin position="31"/>
        <end position="50"/>
    </location>
</feature>
<gene>
    <name evidence="4" type="ORF">FC21_GL000405</name>
</gene>
<evidence type="ECO:0000256" key="1">
    <source>
        <dbReference type="ARBA" id="ARBA00023125"/>
    </source>
</evidence>
<dbReference type="SUPFAM" id="SSF46689">
    <property type="entry name" value="Homeodomain-like"/>
    <property type="match status" value="1"/>
</dbReference>
<organism evidence="4 5">
    <name type="scientific">Limosilactobacillus equigenerosi DSM 18793 = JCM 14505</name>
    <dbReference type="NCBI Taxonomy" id="1423742"/>
    <lineage>
        <taxon>Bacteria</taxon>
        <taxon>Bacillati</taxon>
        <taxon>Bacillota</taxon>
        <taxon>Bacilli</taxon>
        <taxon>Lactobacillales</taxon>
        <taxon>Lactobacillaceae</taxon>
        <taxon>Limosilactobacillus</taxon>
    </lineage>
</organism>
<dbReference type="InterPro" id="IPR009057">
    <property type="entry name" value="Homeodomain-like_sf"/>
</dbReference>
<dbReference type="GO" id="GO:0003677">
    <property type="term" value="F:DNA binding"/>
    <property type="evidence" value="ECO:0007669"/>
    <property type="project" value="UniProtKB-UniRule"/>
</dbReference>
<dbReference type="PRINTS" id="PR00455">
    <property type="entry name" value="HTHTETR"/>
</dbReference>